<name>A0A8H8Z0D6_9PROT</name>
<dbReference type="InterPro" id="IPR013785">
    <property type="entry name" value="Aldolase_TIM"/>
</dbReference>
<sequence>MFYNDYLLDSLDRDNFFRITRRDELSTVIDAILTAKALGFSVKINTVIMKGLNDHELPDFVEWSAAHDIPVRFLEVMNIGVMKARFQDHFLPVSDMMAMLGAEYRFDALDSPSDSTSRNFLVSNNAKIGFIASESSPFCTGCSRLRLTPKGQIRPCLFMDEGIDLKPLTPEEYLDVLPIIIAMKPIKRIFHQPQPMYQIGG</sequence>
<gene>
    <name evidence="4" type="ORF">NMYAN_280028</name>
</gene>
<dbReference type="AlphaFoldDB" id="A0A8H8Z0D6"/>
<keyword evidence="2" id="KW-0456">Lyase</keyword>
<protein>
    <submittedName>
        <fullName evidence="4">Cyclic pyranopterin phosphate synthase MoaA</fullName>
    </submittedName>
</protein>
<dbReference type="PANTHER" id="PTHR22960:SF0">
    <property type="entry name" value="MOLYBDENUM COFACTOR BIOSYNTHESIS PROTEIN 1"/>
    <property type="match status" value="1"/>
</dbReference>
<feature type="domain" description="Molybdenum cofactor biosynthesis protein A-like twitch" evidence="3">
    <location>
        <begin position="71"/>
        <end position="172"/>
    </location>
</feature>
<evidence type="ECO:0000313" key="5">
    <source>
        <dbReference type="Proteomes" id="UP000601736"/>
    </source>
</evidence>
<accession>A0A8H8Z0D6</accession>
<comment type="caution">
    <text evidence="4">The sequence shown here is derived from an EMBL/GenBank/DDBJ whole genome shotgun (WGS) entry which is preliminary data.</text>
</comment>
<evidence type="ECO:0000256" key="2">
    <source>
        <dbReference type="ARBA" id="ARBA00023239"/>
    </source>
</evidence>
<dbReference type="InterPro" id="IPR010505">
    <property type="entry name" value="MoaA_twitch"/>
</dbReference>
<evidence type="ECO:0000259" key="3">
    <source>
        <dbReference type="Pfam" id="PF06463"/>
    </source>
</evidence>
<dbReference type="Gene3D" id="3.20.20.70">
    <property type="entry name" value="Aldolase class I"/>
    <property type="match status" value="1"/>
</dbReference>
<proteinExistence type="predicted"/>
<reference evidence="4" key="1">
    <citation type="submission" date="2021-02" db="EMBL/GenBank/DDBJ databases">
        <authorList>
            <person name="Han P."/>
        </authorList>
    </citation>
    <scope>NUCLEOTIDE SEQUENCE</scope>
    <source>
        <strain evidence="4">Nitrosomonas nitrosa 18-3D</strain>
    </source>
</reference>
<evidence type="ECO:0000256" key="1">
    <source>
        <dbReference type="ARBA" id="ARBA00023150"/>
    </source>
</evidence>
<dbReference type="Proteomes" id="UP000601736">
    <property type="component" value="Unassembled WGS sequence"/>
</dbReference>
<dbReference type="SUPFAM" id="SSF102114">
    <property type="entry name" value="Radical SAM enzymes"/>
    <property type="match status" value="1"/>
</dbReference>
<dbReference type="GO" id="GO:0061799">
    <property type="term" value="F:cyclic pyranopterin monophosphate synthase activity"/>
    <property type="evidence" value="ECO:0007669"/>
    <property type="project" value="TreeGrafter"/>
</dbReference>
<dbReference type="InterPro" id="IPR058240">
    <property type="entry name" value="rSAM_sf"/>
</dbReference>
<dbReference type="GO" id="GO:0061798">
    <property type="term" value="F:GTP 3',8'-cyclase activity"/>
    <property type="evidence" value="ECO:0007669"/>
    <property type="project" value="TreeGrafter"/>
</dbReference>
<evidence type="ECO:0000313" key="4">
    <source>
        <dbReference type="EMBL" id="CAE6508114.1"/>
    </source>
</evidence>
<dbReference type="EMBL" id="CAJNAP010000021">
    <property type="protein sequence ID" value="CAE6508114.1"/>
    <property type="molecule type" value="Genomic_DNA"/>
</dbReference>
<dbReference type="InterPro" id="IPR050105">
    <property type="entry name" value="MoCo_biosynth_MoaA/MoaC"/>
</dbReference>
<dbReference type="PANTHER" id="PTHR22960">
    <property type="entry name" value="MOLYBDOPTERIN COFACTOR SYNTHESIS PROTEIN A"/>
    <property type="match status" value="1"/>
</dbReference>
<organism evidence="4 5">
    <name type="scientific">Nitrosomonas nitrosa</name>
    <dbReference type="NCBI Taxonomy" id="52442"/>
    <lineage>
        <taxon>Bacteria</taxon>
        <taxon>Pseudomonadati</taxon>
        <taxon>Pseudomonadota</taxon>
        <taxon>Betaproteobacteria</taxon>
        <taxon>Nitrosomonadales</taxon>
        <taxon>Nitrosomonadaceae</taxon>
        <taxon>Nitrosomonas</taxon>
    </lineage>
</organism>
<dbReference type="GO" id="GO:0051539">
    <property type="term" value="F:4 iron, 4 sulfur cluster binding"/>
    <property type="evidence" value="ECO:0007669"/>
    <property type="project" value="UniProtKB-KW"/>
</dbReference>
<dbReference type="Pfam" id="PF06463">
    <property type="entry name" value="Mob_synth_C"/>
    <property type="match status" value="1"/>
</dbReference>
<keyword evidence="1" id="KW-0501">Molybdenum cofactor biosynthesis</keyword>
<dbReference type="GO" id="GO:0006777">
    <property type="term" value="P:Mo-molybdopterin cofactor biosynthetic process"/>
    <property type="evidence" value="ECO:0007669"/>
    <property type="project" value="UniProtKB-KW"/>
</dbReference>